<dbReference type="InterPro" id="IPR036291">
    <property type="entry name" value="NAD(P)-bd_dom_sf"/>
</dbReference>
<keyword evidence="4" id="KW-0547">Nucleotide-binding</keyword>
<evidence type="ECO:0000256" key="4">
    <source>
        <dbReference type="ARBA" id="ARBA00022741"/>
    </source>
</evidence>
<accession>A0A2H3P848</accession>
<dbReference type="Proteomes" id="UP000221024">
    <property type="component" value="Unassembled WGS sequence"/>
</dbReference>
<dbReference type="PANTHER" id="PTHR10160">
    <property type="entry name" value="NAD(P) TRANSHYDROGENASE"/>
    <property type="match status" value="1"/>
</dbReference>
<dbReference type="PANTHER" id="PTHR10160:SF19">
    <property type="entry name" value="PROTON-TRANSLOCATING NAD(P)(+) TRANSHYDROGENASE"/>
    <property type="match status" value="1"/>
</dbReference>
<dbReference type="Gene3D" id="3.40.50.720">
    <property type="entry name" value="NAD(P)-binding Rossmann-like Domain"/>
    <property type="match status" value="2"/>
</dbReference>
<comment type="function">
    <text evidence="1">The transhydrogenation between NADH and NADP is coupled to respiration and ATP hydrolysis and functions as a proton pump across the membrane.</text>
</comment>
<dbReference type="AlphaFoldDB" id="A0A2H3P848"/>
<dbReference type="InterPro" id="IPR008143">
    <property type="entry name" value="Ala_DH/PNT_CS2"/>
</dbReference>
<evidence type="ECO:0000259" key="10">
    <source>
        <dbReference type="SMART" id="SM01003"/>
    </source>
</evidence>
<evidence type="ECO:0000259" key="9">
    <source>
        <dbReference type="SMART" id="SM01002"/>
    </source>
</evidence>
<evidence type="ECO:0000256" key="6">
    <source>
        <dbReference type="ARBA" id="ARBA00022967"/>
    </source>
</evidence>
<keyword evidence="5" id="KW-0521">NADP</keyword>
<evidence type="ECO:0000256" key="1">
    <source>
        <dbReference type="ARBA" id="ARBA00003943"/>
    </source>
</evidence>
<protein>
    <recommendedName>
        <fullName evidence="3">proton-translocating NAD(P)(+) transhydrogenase</fullName>
        <ecNumber evidence="3">7.1.1.1</ecNumber>
    </recommendedName>
</protein>
<dbReference type="CDD" id="cd05304">
    <property type="entry name" value="Rubrum_tdh"/>
    <property type="match status" value="1"/>
</dbReference>
<evidence type="ECO:0000256" key="3">
    <source>
        <dbReference type="ARBA" id="ARBA00012943"/>
    </source>
</evidence>
<dbReference type="SMART" id="SM01003">
    <property type="entry name" value="AlaDh_PNT_N"/>
    <property type="match status" value="1"/>
</dbReference>
<gene>
    <name evidence="11" type="ORF">CRI93_05355</name>
</gene>
<keyword evidence="6" id="KW-1278">Translocase</keyword>
<evidence type="ECO:0000256" key="2">
    <source>
        <dbReference type="ARBA" id="ARBA00005689"/>
    </source>
</evidence>
<comment type="caution">
    <text evidence="11">The sequence shown here is derived from an EMBL/GenBank/DDBJ whole genome shotgun (WGS) entry which is preliminary data.</text>
</comment>
<evidence type="ECO:0000313" key="12">
    <source>
        <dbReference type="Proteomes" id="UP000221024"/>
    </source>
</evidence>
<sequence length="382" mass="40093">MPASLGVPRAAATDETRAALTPDVVERLQDTHGVEIRVASGVGTDAYHTDDDYEAAGATVVSDDDAWGADIVLTLAPPPPERRTALSDEQAVLGLLQPLDAPQVLADIAKQGATALPMELVPRISRAQSMDVLSAMSSLAGYRAALEAALRLPKFFPLMSTAAGTIRPASVLVVGAGVAGLQAIATAKRLGAKVRGYDIRDATREEIESLGASFVELELDTSLSEGDDGYAKELEQAKQERQPELLRPHIAKSDVVITTALIPGRPAPLVINEAAVKDMAPGSVVVDLAAPNGGNCALTEPGETVTRHDVHIMGPTNLPATMPVHASELFANTVRALLDYLLNDDGTLALDLDDEVADAMCAVHNGTIRNERVRSLLDTSAA</sequence>
<dbReference type="Pfam" id="PF01262">
    <property type="entry name" value="AlaDh_PNT_C"/>
    <property type="match status" value="1"/>
</dbReference>
<evidence type="ECO:0000256" key="8">
    <source>
        <dbReference type="ARBA" id="ARBA00048202"/>
    </source>
</evidence>
<dbReference type="SUPFAM" id="SSF52283">
    <property type="entry name" value="Formate/glycerate dehydrogenase catalytic domain-like"/>
    <property type="match status" value="1"/>
</dbReference>
<dbReference type="OrthoDB" id="9804592at2"/>
<feature type="domain" description="Alanine dehydrogenase/pyridine nucleotide transhydrogenase N-terminal" evidence="10">
    <location>
        <begin position="6"/>
        <end position="140"/>
    </location>
</feature>
<dbReference type="NCBIfam" id="NF006942">
    <property type="entry name" value="PRK09424.1"/>
    <property type="match status" value="1"/>
</dbReference>
<comment type="similarity">
    <text evidence="2">Belongs to the AlaDH/PNT family.</text>
</comment>
<dbReference type="EMBL" id="PDEP01000004">
    <property type="protein sequence ID" value="PEN07875.1"/>
    <property type="molecule type" value="Genomic_DNA"/>
</dbReference>
<dbReference type="SMART" id="SM01002">
    <property type="entry name" value="AlaDh_PNT_C"/>
    <property type="match status" value="1"/>
</dbReference>
<evidence type="ECO:0000313" key="11">
    <source>
        <dbReference type="EMBL" id="PEN07875.1"/>
    </source>
</evidence>
<dbReference type="GO" id="GO:0016491">
    <property type="term" value="F:oxidoreductase activity"/>
    <property type="evidence" value="ECO:0007669"/>
    <property type="project" value="InterPro"/>
</dbReference>
<evidence type="ECO:0000256" key="5">
    <source>
        <dbReference type="ARBA" id="ARBA00022857"/>
    </source>
</evidence>
<keyword evidence="12" id="KW-1185">Reference proteome</keyword>
<dbReference type="RefSeq" id="WP_098061598.1">
    <property type="nucleotide sequence ID" value="NZ_PDEP01000004.1"/>
</dbReference>
<dbReference type="InterPro" id="IPR007886">
    <property type="entry name" value="AlaDH/PNT_N"/>
</dbReference>
<feature type="domain" description="Alanine dehydrogenase/pyridine nucleotide transhydrogenase NAD(H)-binding" evidence="9">
    <location>
        <begin position="149"/>
        <end position="314"/>
    </location>
</feature>
<keyword evidence="7" id="KW-0520">NAD</keyword>
<dbReference type="GO" id="GO:0050661">
    <property type="term" value="F:NADP binding"/>
    <property type="evidence" value="ECO:0007669"/>
    <property type="project" value="TreeGrafter"/>
</dbReference>
<dbReference type="InterPro" id="IPR007698">
    <property type="entry name" value="AlaDH/PNT_NAD(H)-bd"/>
</dbReference>
<dbReference type="GO" id="GO:0008750">
    <property type="term" value="F:proton-translocating NAD(P)+ transhydrogenase activity"/>
    <property type="evidence" value="ECO:0007669"/>
    <property type="project" value="UniProtKB-EC"/>
</dbReference>
<dbReference type="GO" id="GO:0005886">
    <property type="term" value="C:plasma membrane"/>
    <property type="evidence" value="ECO:0007669"/>
    <property type="project" value="TreeGrafter"/>
</dbReference>
<dbReference type="EC" id="7.1.1.1" evidence="3"/>
<organism evidence="11 12">
    <name type="scientific">Longimonas halophila</name>
    <dbReference type="NCBI Taxonomy" id="1469170"/>
    <lineage>
        <taxon>Bacteria</taxon>
        <taxon>Pseudomonadati</taxon>
        <taxon>Rhodothermota</taxon>
        <taxon>Rhodothermia</taxon>
        <taxon>Rhodothermales</taxon>
        <taxon>Salisaetaceae</taxon>
        <taxon>Longimonas</taxon>
    </lineage>
</organism>
<evidence type="ECO:0000256" key="7">
    <source>
        <dbReference type="ARBA" id="ARBA00023027"/>
    </source>
</evidence>
<dbReference type="Pfam" id="PF05222">
    <property type="entry name" value="AlaDh_PNT_N"/>
    <property type="match status" value="1"/>
</dbReference>
<name>A0A2H3P848_9BACT</name>
<proteinExistence type="inferred from homology"/>
<reference evidence="11 12" key="1">
    <citation type="submission" date="2017-10" db="EMBL/GenBank/DDBJ databases">
        <title>Draft genome of Longimonas halophila.</title>
        <authorList>
            <person name="Goh K.M."/>
            <person name="Shamsir M.S."/>
            <person name="Lim S.W."/>
        </authorList>
    </citation>
    <scope>NUCLEOTIDE SEQUENCE [LARGE SCALE GENOMIC DNA]</scope>
    <source>
        <strain evidence="11 12">KCTC 42399</strain>
    </source>
</reference>
<dbReference type="SUPFAM" id="SSF51735">
    <property type="entry name" value="NAD(P)-binding Rossmann-fold domains"/>
    <property type="match status" value="1"/>
</dbReference>
<dbReference type="GO" id="GO:0006740">
    <property type="term" value="P:NADPH regeneration"/>
    <property type="evidence" value="ECO:0007669"/>
    <property type="project" value="TreeGrafter"/>
</dbReference>
<dbReference type="PROSITE" id="PS00837">
    <property type="entry name" value="ALADH_PNT_2"/>
    <property type="match status" value="1"/>
</dbReference>
<comment type="catalytic activity">
    <reaction evidence="8">
        <text>NAD(+) + NADPH + H(+)(in) = NADH + NADP(+) + H(+)(out)</text>
        <dbReference type="Rhea" id="RHEA:47992"/>
        <dbReference type="ChEBI" id="CHEBI:15378"/>
        <dbReference type="ChEBI" id="CHEBI:57540"/>
        <dbReference type="ChEBI" id="CHEBI:57783"/>
        <dbReference type="ChEBI" id="CHEBI:57945"/>
        <dbReference type="ChEBI" id="CHEBI:58349"/>
        <dbReference type="EC" id="7.1.1.1"/>
    </reaction>
</comment>